<name>A0A8S3JGX0_9BILA</name>
<organism evidence="1 2">
    <name type="scientific">Rotaria magnacalcarata</name>
    <dbReference type="NCBI Taxonomy" id="392030"/>
    <lineage>
        <taxon>Eukaryota</taxon>
        <taxon>Metazoa</taxon>
        <taxon>Spiralia</taxon>
        <taxon>Gnathifera</taxon>
        <taxon>Rotifera</taxon>
        <taxon>Eurotatoria</taxon>
        <taxon>Bdelloidea</taxon>
        <taxon>Philodinida</taxon>
        <taxon>Philodinidae</taxon>
        <taxon>Rotaria</taxon>
    </lineage>
</organism>
<comment type="caution">
    <text evidence="1">The sequence shown here is derived from an EMBL/GenBank/DDBJ whole genome shotgun (WGS) entry which is preliminary data.</text>
</comment>
<evidence type="ECO:0000313" key="1">
    <source>
        <dbReference type="EMBL" id="CAF5217295.1"/>
    </source>
</evidence>
<reference evidence="1" key="1">
    <citation type="submission" date="2021-02" db="EMBL/GenBank/DDBJ databases">
        <authorList>
            <person name="Nowell W R."/>
        </authorList>
    </citation>
    <scope>NUCLEOTIDE SEQUENCE</scope>
</reference>
<dbReference type="EMBL" id="CAJOBI010345242">
    <property type="protein sequence ID" value="CAF5217295.1"/>
    <property type="molecule type" value="Genomic_DNA"/>
</dbReference>
<sequence>MLNSDCNPASSTLTDLNLSIVKEISTLIDNSDFNEARDYLTSLSEQQIYDNTWDLCTYLFELLERPSDKLCNEYEIYSEDTLTHVAQYGNPREMLIIMLEQSDKFISDKAFAFHIKLFFIILKRLPLKASIITYIDDILSLLKCHLTTVELPKITNDFAGKDLLVFNHDYRVNK</sequence>
<dbReference type="Proteomes" id="UP000676336">
    <property type="component" value="Unassembled WGS sequence"/>
</dbReference>
<protein>
    <submittedName>
        <fullName evidence="1">Uncharacterized protein</fullName>
    </submittedName>
</protein>
<evidence type="ECO:0000313" key="2">
    <source>
        <dbReference type="Proteomes" id="UP000676336"/>
    </source>
</evidence>
<feature type="non-terminal residue" evidence="1">
    <location>
        <position position="1"/>
    </location>
</feature>
<proteinExistence type="predicted"/>
<accession>A0A8S3JGX0</accession>
<gene>
    <name evidence="1" type="ORF">SMN809_LOCUS80412</name>
</gene>
<dbReference type="AlphaFoldDB" id="A0A8S3JGX0"/>